<dbReference type="Proteomes" id="UP000045706">
    <property type="component" value="Unassembled WGS sequence"/>
</dbReference>
<feature type="region of interest" description="Disordered" evidence="1">
    <location>
        <begin position="44"/>
        <end position="142"/>
    </location>
</feature>
<reference evidence="3" key="1">
    <citation type="submission" date="2015-05" db="EMBL/GenBank/DDBJ databases">
        <authorList>
            <person name="Fogelqvist Johan"/>
        </authorList>
    </citation>
    <scope>NUCLEOTIDE SEQUENCE [LARGE SCALE GENOMIC DNA]</scope>
</reference>
<protein>
    <submittedName>
        <fullName evidence="2">Uncharacterized protein</fullName>
    </submittedName>
</protein>
<dbReference type="EMBL" id="CVQI01010001">
    <property type="protein sequence ID" value="CRK19362.1"/>
    <property type="molecule type" value="Genomic_DNA"/>
</dbReference>
<proteinExistence type="predicted"/>
<accession>A0A0G4LBG0</accession>
<dbReference type="AlphaFoldDB" id="A0A0G4LBG0"/>
<name>A0A0G4LBG0_VERLO</name>
<sequence length="142" mass="14799">MGALGGISPGGTITIGILVGLMSTSVQSLGLTLQRKSHILEDEKAPHEACLNAPEPSQGGENGVDDGNQVESPEEPPQQHLPPQAGRQQGMPGAPHMPPNYMPANMGMDPSNLAYGGYVNQQQRGGYPMAQGGLPQHSSHQS</sequence>
<organism evidence="2 3">
    <name type="scientific">Verticillium longisporum</name>
    <name type="common">Verticillium dahliae var. longisporum</name>
    <dbReference type="NCBI Taxonomy" id="100787"/>
    <lineage>
        <taxon>Eukaryota</taxon>
        <taxon>Fungi</taxon>
        <taxon>Dikarya</taxon>
        <taxon>Ascomycota</taxon>
        <taxon>Pezizomycotina</taxon>
        <taxon>Sordariomycetes</taxon>
        <taxon>Hypocreomycetidae</taxon>
        <taxon>Glomerellales</taxon>
        <taxon>Plectosphaerellaceae</taxon>
        <taxon>Verticillium</taxon>
    </lineage>
</organism>
<gene>
    <name evidence="2" type="ORF">BN1723_002562</name>
</gene>
<evidence type="ECO:0000313" key="3">
    <source>
        <dbReference type="Proteomes" id="UP000045706"/>
    </source>
</evidence>
<evidence type="ECO:0000256" key="1">
    <source>
        <dbReference type="SAM" id="MobiDB-lite"/>
    </source>
</evidence>
<evidence type="ECO:0000313" key="2">
    <source>
        <dbReference type="EMBL" id="CRK19362.1"/>
    </source>
</evidence>